<evidence type="ECO:0000256" key="1">
    <source>
        <dbReference type="ARBA" id="ARBA00023015"/>
    </source>
</evidence>
<comment type="caution">
    <text evidence="6">The sequence shown here is derived from an EMBL/GenBank/DDBJ whole genome shotgun (WGS) entry which is preliminary data.</text>
</comment>
<name>A0ABU4HJC6_9ACTN</name>
<dbReference type="Proteomes" id="UP001284601">
    <property type="component" value="Unassembled WGS sequence"/>
</dbReference>
<dbReference type="InterPro" id="IPR041347">
    <property type="entry name" value="MftR_C"/>
</dbReference>
<dbReference type="InterPro" id="IPR001647">
    <property type="entry name" value="HTH_TetR"/>
</dbReference>
<accession>A0ABU4HJC6</accession>
<keyword evidence="1" id="KW-0805">Transcription regulation</keyword>
<keyword evidence="3" id="KW-0804">Transcription</keyword>
<dbReference type="EMBL" id="JAWSTH010000005">
    <property type="protein sequence ID" value="MDW5593417.1"/>
    <property type="molecule type" value="Genomic_DNA"/>
</dbReference>
<sequence length="200" mass="21781">MSTTAPGLRERKKARTRAAIVRATLELTLEHGFAAATIPQIAERADVAPRTVSLYFPHKEEIVFDGAAESVDRLVTHLTGGSGDLVEGLRAWLADEATRTTDDDLELLRHRAVVADRDLRMRDRQLMEAAEEKIASVVADELSESLTGIGPRTFATAMVSVLTAVRDVYVSTHDSATAEQELDRGLAFLQAGLDALRRTG</sequence>
<dbReference type="Pfam" id="PF17754">
    <property type="entry name" value="TetR_C_14"/>
    <property type="match status" value="1"/>
</dbReference>
<dbReference type="SUPFAM" id="SSF46689">
    <property type="entry name" value="Homeodomain-like"/>
    <property type="match status" value="1"/>
</dbReference>
<gene>
    <name evidence="6" type="ORF">R7226_03650</name>
</gene>
<dbReference type="PANTHER" id="PTHR30055:SF234">
    <property type="entry name" value="HTH-TYPE TRANSCRIPTIONAL REGULATOR BETI"/>
    <property type="match status" value="1"/>
</dbReference>
<dbReference type="Pfam" id="PF00440">
    <property type="entry name" value="TetR_N"/>
    <property type="match status" value="1"/>
</dbReference>
<evidence type="ECO:0000259" key="5">
    <source>
        <dbReference type="PROSITE" id="PS50977"/>
    </source>
</evidence>
<reference evidence="6 7" key="2">
    <citation type="submission" date="2023-10" db="EMBL/GenBank/DDBJ databases">
        <authorList>
            <person name="Han X.F."/>
        </authorList>
    </citation>
    <scope>NUCLEOTIDE SEQUENCE [LARGE SCALE GENOMIC DNA]</scope>
    <source>
        <strain evidence="6 7">KCTC 39840</strain>
    </source>
</reference>
<evidence type="ECO:0000256" key="3">
    <source>
        <dbReference type="ARBA" id="ARBA00023163"/>
    </source>
</evidence>
<evidence type="ECO:0000256" key="4">
    <source>
        <dbReference type="PROSITE-ProRule" id="PRU00335"/>
    </source>
</evidence>
<evidence type="ECO:0000256" key="2">
    <source>
        <dbReference type="ARBA" id="ARBA00023125"/>
    </source>
</evidence>
<evidence type="ECO:0000313" key="7">
    <source>
        <dbReference type="Proteomes" id="UP001284601"/>
    </source>
</evidence>
<keyword evidence="2 4" id="KW-0238">DNA-binding</keyword>
<evidence type="ECO:0000313" key="6">
    <source>
        <dbReference type="EMBL" id="MDW5593417.1"/>
    </source>
</evidence>
<keyword evidence="7" id="KW-1185">Reference proteome</keyword>
<organism evidence="6 7">
    <name type="scientific">Conexibacter stalactiti</name>
    <dbReference type="NCBI Taxonomy" id="1940611"/>
    <lineage>
        <taxon>Bacteria</taxon>
        <taxon>Bacillati</taxon>
        <taxon>Actinomycetota</taxon>
        <taxon>Thermoleophilia</taxon>
        <taxon>Solirubrobacterales</taxon>
        <taxon>Conexibacteraceae</taxon>
        <taxon>Conexibacter</taxon>
    </lineage>
</organism>
<feature type="domain" description="HTH tetR-type" evidence="5">
    <location>
        <begin position="14"/>
        <end position="74"/>
    </location>
</feature>
<dbReference type="RefSeq" id="WP_318595678.1">
    <property type="nucleotide sequence ID" value="NZ_JAWSTH010000005.1"/>
</dbReference>
<protein>
    <submittedName>
        <fullName evidence="6">TetR/AcrR family transcriptional regulator</fullName>
    </submittedName>
</protein>
<proteinExistence type="predicted"/>
<dbReference type="Gene3D" id="1.10.357.10">
    <property type="entry name" value="Tetracycline Repressor, domain 2"/>
    <property type="match status" value="1"/>
</dbReference>
<dbReference type="PROSITE" id="PS50977">
    <property type="entry name" value="HTH_TETR_2"/>
    <property type="match status" value="1"/>
</dbReference>
<dbReference type="InterPro" id="IPR050109">
    <property type="entry name" value="HTH-type_TetR-like_transc_reg"/>
</dbReference>
<reference evidence="7" key="1">
    <citation type="submission" date="2023-07" db="EMBL/GenBank/DDBJ databases">
        <title>Conexibacter stalactiti sp. nov., isolated from stalactites in a lava cave and emended description of the genus Conexibacter.</title>
        <authorList>
            <person name="Lee S.D."/>
        </authorList>
    </citation>
    <scope>NUCLEOTIDE SEQUENCE [LARGE SCALE GENOMIC DNA]</scope>
    <source>
        <strain evidence="7">KCTC 39840</strain>
    </source>
</reference>
<dbReference type="PANTHER" id="PTHR30055">
    <property type="entry name" value="HTH-TYPE TRANSCRIPTIONAL REGULATOR RUTR"/>
    <property type="match status" value="1"/>
</dbReference>
<feature type="DNA-binding region" description="H-T-H motif" evidence="4">
    <location>
        <begin position="37"/>
        <end position="56"/>
    </location>
</feature>
<dbReference type="InterPro" id="IPR009057">
    <property type="entry name" value="Homeodomain-like_sf"/>
</dbReference>
<dbReference type="Gene3D" id="1.10.10.60">
    <property type="entry name" value="Homeodomain-like"/>
    <property type="match status" value="1"/>
</dbReference>